<dbReference type="InterPro" id="IPR000652">
    <property type="entry name" value="Triosephosphate_isomerase"/>
</dbReference>
<evidence type="ECO:0000313" key="5">
    <source>
        <dbReference type="EMBL" id="GEN24095.1"/>
    </source>
</evidence>
<protein>
    <recommendedName>
        <fullName evidence="4">Triosephosphate isomerase</fullName>
        <ecNumber evidence="4">5.3.1.1</ecNumber>
    </recommendedName>
</protein>
<dbReference type="GO" id="GO:0006096">
    <property type="term" value="P:glycolytic process"/>
    <property type="evidence" value="ECO:0007669"/>
    <property type="project" value="UniProtKB-UniRule"/>
</dbReference>
<dbReference type="GO" id="GO:0046166">
    <property type="term" value="P:glyceraldehyde-3-phosphate biosynthetic process"/>
    <property type="evidence" value="ECO:0007669"/>
    <property type="project" value="TreeGrafter"/>
</dbReference>
<comment type="pathway">
    <text evidence="4">Carbohydrate biosynthesis; gluconeogenesis.</text>
</comment>
<evidence type="ECO:0000313" key="6">
    <source>
        <dbReference type="EMBL" id="SHM41198.1"/>
    </source>
</evidence>
<dbReference type="STRING" id="44933.SAMN05660971_02888"/>
<comment type="pathway">
    <text evidence="4">Carbohydrate degradation; glycolysis; D-glyceraldehyde 3-phosphate from glycerone phosphate: step 1/1.</text>
</comment>
<dbReference type="GO" id="GO:0006094">
    <property type="term" value="P:gluconeogenesis"/>
    <property type="evidence" value="ECO:0007669"/>
    <property type="project" value="UniProtKB-UniPathway"/>
</dbReference>
<dbReference type="InterPro" id="IPR035990">
    <property type="entry name" value="TIM_sf"/>
</dbReference>
<accession>A0A1M7IKQ9</accession>
<sequence length="258" mass="27804">MSTAFWVGTSWKMNKTLAEARDYCHQLHSADIFAGPRLQGFIIPPFTALAQVCQDLHATPFKVGAQNMHWAEAGAFTGEVSPRMVADCGASIVELGHSERREYFAENDIDLNRKVHAALDQGLTPLLCVGETAEEKALGAASETVLRQCRMALSGVSSDDLARVLIAYEPVWAIGDKGIPASAEYADWVHGEIRRALPADSRGNPPTVLYGGSVNPDNCGDLASMPNIGGLFIGRSAWQARGLIDIAERVLSAREAQV</sequence>
<dbReference type="SUPFAM" id="SSF51351">
    <property type="entry name" value="Triosephosphate isomerase (TIM)"/>
    <property type="match status" value="1"/>
</dbReference>
<dbReference type="UniPathway" id="UPA00138"/>
<dbReference type="CDD" id="cd00311">
    <property type="entry name" value="TIM"/>
    <property type="match status" value="1"/>
</dbReference>
<proteinExistence type="inferred from homology"/>
<dbReference type="GO" id="GO:0004807">
    <property type="term" value="F:triose-phosphate isomerase activity"/>
    <property type="evidence" value="ECO:0007669"/>
    <property type="project" value="UniProtKB-UniRule"/>
</dbReference>
<dbReference type="PROSITE" id="PS00171">
    <property type="entry name" value="TIM_1"/>
    <property type="match status" value="1"/>
</dbReference>
<dbReference type="GO" id="GO:0019563">
    <property type="term" value="P:glycerol catabolic process"/>
    <property type="evidence" value="ECO:0007669"/>
    <property type="project" value="TreeGrafter"/>
</dbReference>
<comment type="catalytic activity">
    <reaction evidence="4">
        <text>D-glyceraldehyde 3-phosphate = dihydroxyacetone phosphate</text>
        <dbReference type="Rhea" id="RHEA:18585"/>
        <dbReference type="ChEBI" id="CHEBI:57642"/>
        <dbReference type="ChEBI" id="CHEBI:59776"/>
        <dbReference type="EC" id="5.3.1.1"/>
    </reaction>
</comment>
<reference evidence="6 7" key="1">
    <citation type="submission" date="2016-11" db="EMBL/GenBank/DDBJ databases">
        <authorList>
            <person name="Jaros S."/>
            <person name="Januszkiewicz K."/>
            <person name="Wedrychowicz H."/>
        </authorList>
    </citation>
    <scope>NUCLEOTIDE SEQUENCE [LARGE SCALE GENOMIC DNA]</scope>
    <source>
        <strain evidence="6 7">DSM 4740</strain>
    </source>
</reference>
<dbReference type="PANTHER" id="PTHR21139">
    <property type="entry name" value="TRIOSEPHOSPHATE ISOMERASE"/>
    <property type="match status" value="1"/>
</dbReference>
<gene>
    <name evidence="5" type="primary">tpiA_1</name>
    <name evidence="5" type="ORF">HCU01_20440</name>
    <name evidence="6" type="ORF">SAMN05660971_02888</name>
</gene>
<dbReference type="Proteomes" id="UP000321726">
    <property type="component" value="Unassembled WGS sequence"/>
</dbReference>
<comment type="subcellular location">
    <subcellularLocation>
        <location evidence="4">Cytoplasm</location>
    </subcellularLocation>
</comment>
<dbReference type="Gene3D" id="3.20.20.70">
    <property type="entry name" value="Aldolase class I"/>
    <property type="match status" value="1"/>
</dbReference>
<comment type="similarity">
    <text evidence="2 4">Belongs to the triosephosphate isomerase family.</text>
</comment>
<evidence type="ECO:0000256" key="4">
    <source>
        <dbReference type="RuleBase" id="RU363013"/>
    </source>
</evidence>
<dbReference type="Pfam" id="PF00121">
    <property type="entry name" value="TIM"/>
    <property type="match status" value="1"/>
</dbReference>
<comment type="pathway">
    <text evidence="1">Carbohydrate metabolism; erythritol degradation.</text>
</comment>
<name>A0A1M7IKQ9_9GAMM</name>
<dbReference type="EMBL" id="FRCA01000008">
    <property type="protein sequence ID" value="SHM41198.1"/>
    <property type="molecule type" value="Genomic_DNA"/>
</dbReference>
<reference evidence="5 8" key="2">
    <citation type="submission" date="2019-07" db="EMBL/GenBank/DDBJ databases">
        <title>Whole genome shotgun sequence of Halomonas cupida NBRC 102219.</title>
        <authorList>
            <person name="Hosoyama A."/>
            <person name="Uohara A."/>
            <person name="Ohji S."/>
            <person name="Ichikawa N."/>
        </authorList>
    </citation>
    <scope>NUCLEOTIDE SEQUENCE [LARGE SCALE GENOMIC DNA]</scope>
    <source>
        <strain evidence="5 8">NBRC 102219</strain>
    </source>
</reference>
<keyword evidence="4" id="KW-0324">Glycolysis</keyword>
<dbReference type="NCBIfam" id="TIGR00419">
    <property type="entry name" value="tim"/>
    <property type="match status" value="1"/>
</dbReference>
<dbReference type="UniPathway" id="UPA00109">
    <property type="reaction ID" value="UER00189"/>
</dbReference>
<dbReference type="PANTHER" id="PTHR21139:SF42">
    <property type="entry name" value="TRIOSEPHOSPHATE ISOMERASE"/>
    <property type="match status" value="1"/>
</dbReference>
<comment type="subunit">
    <text evidence="4">Homodimer.</text>
</comment>
<dbReference type="Proteomes" id="UP000184123">
    <property type="component" value="Unassembled WGS sequence"/>
</dbReference>
<dbReference type="AlphaFoldDB" id="A0A1M7IKQ9"/>
<dbReference type="InterPro" id="IPR020861">
    <property type="entry name" value="Triosephosphate_isomerase_AS"/>
</dbReference>
<evidence type="ECO:0000256" key="3">
    <source>
        <dbReference type="ARBA" id="ARBA00023235"/>
    </source>
</evidence>
<keyword evidence="4" id="KW-0312">Gluconeogenesis</keyword>
<keyword evidence="8" id="KW-1185">Reference proteome</keyword>
<evidence type="ECO:0000313" key="7">
    <source>
        <dbReference type="Proteomes" id="UP000184123"/>
    </source>
</evidence>
<dbReference type="NCBIfam" id="NF000722">
    <property type="entry name" value="PRK00042.2-1"/>
    <property type="match status" value="1"/>
</dbReference>
<evidence type="ECO:0000313" key="8">
    <source>
        <dbReference type="Proteomes" id="UP000321726"/>
    </source>
</evidence>
<keyword evidence="4" id="KW-0963">Cytoplasm</keyword>
<dbReference type="EC" id="5.3.1.1" evidence="4"/>
<dbReference type="GO" id="GO:0005829">
    <property type="term" value="C:cytosol"/>
    <property type="evidence" value="ECO:0007669"/>
    <property type="project" value="TreeGrafter"/>
</dbReference>
<dbReference type="RefSeq" id="WP_073435927.1">
    <property type="nucleotide sequence ID" value="NZ_BJXU01000075.1"/>
</dbReference>
<dbReference type="InterPro" id="IPR013785">
    <property type="entry name" value="Aldolase_TIM"/>
</dbReference>
<evidence type="ECO:0000256" key="2">
    <source>
        <dbReference type="ARBA" id="ARBA00007422"/>
    </source>
</evidence>
<dbReference type="OrthoDB" id="9809429at2"/>
<dbReference type="PROSITE" id="PS51440">
    <property type="entry name" value="TIM_2"/>
    <property type="match status" value="1"/>
</dbReference>
<dbReference type="EMBL" id="BJXU01000075">
    <property type="protein sequence ID" value="GEN24095.1"/>
    <property type="molecule type" value="Genomic_DNA"/>
</dbReference>
<evidence type="ECO:0000256" key="1">
    <source>
        <dbReference type="ARBA" id="ARBA00004939"/>
    </source>
</evidence>
<organism evidence="6 7">
    <name type="scientific">Halomonas cupida</name>
    <dbReference type="NCBI Taxonomy" id="44933"/>
    <lineage>
        <taxon>Bacteria</taxon>
        <taxon>Pseudomonadati</taxon>
        <taxon>Pseudomonadota</taxon>
        <taxon>Gammaproteobacteria</taxon>
        <taxon>Oceanospirillales</taxon>
        <taxon>Halomonadaceae</taxon>
        <taxon>Halomonas</taxon>
    </lineage>
</organism>
<keyword evidence="3 4" id="KW-0413">Isomerase</keyword>